<dbReference type="InterPro" id="IPR043129">
    <property type="entry name" value="ATPase_NBD"/>
</dbReference>
<sequence>MLVELADRGLVFKGQEKNGNDVKDGKLELSRRLAELIAVRGARLCAYGVAAICLKQGNTEGHVAADGSLANKHPKLKKRWAKALGETLDWDGKVENEDPIITTSADDGSGVGCAIIAAMELGRRAKHEEA</sequence>
<evidence type="ECO:0000256" key="2">
    <source>
        <dbReference type="ARBA" id="ARBA00005028"/>
    </source>
</evidence>
<dbReference type="GO" id="GO:0006006">
    <property type="term" value="P:glucose metabolic process"/>
    <property type="evidence" value="ECO:0007669"/>
    <property type="project" value="TreeGrafter"/>
</dbReference>
<keyword evidence="5" id="KW-0418">Kinase</keyword>
<evidence type="ECO:0000256" key="1">
    <source>
        <dbReference type="ARBA" id="ARBA00004888"/>
    </source>
</evidence>
<dbReference type="GO" id="GO:0005524">
    <property type="term" value="F:ATP binding"/>
    <property type="evidence" value="ECO:0007669"/>
    <property type="project" value="UniProtKB-UniRule"/>
</dbReference>
<dbReference type="GO" id="GO:0005536">
    <property type="term" value="F:D-glucose binding"/>
    <property type="evidence" value="ECO:0007669"/>
    <property type="project" value="InterPro"/>
</dbReference>
<dbReference type="Proteomes" id="UP001140513">
    <property type="component" value="Unassembled WGS sequence"/>
</dbReference>
<dbReference type="RefSeq" id="XP_056067786.1">
    <property type="nucleotide sequence ID" value="XM_056218521.1"/>
</dbReference>
<evidence type="ECO:0000259" key="6">
    <source>
        <dbReference type="Pfam" id="PF03727"/>
    </source>
</evidence>
<comment type="catalytic activity">
    <reaction evidence="4">
        <text>a D-hexose + ATP = a D-hexose 6-phosphate + ADP + H(+)</text>
        <dbReference type="Rhea" id="RHEA:22740"/>
        <dbReference type="ChEBI" id="CHEBI:4194"/>
        <dbReference type="ChEBI" id="CHEBI:15378"/>
        <dbReference type="ChEBI" id="CHEBI:30616"/>
        <dbReference type="ChEBI" id="CHEBI:229467"/>
        <dbReference type="ChEBI" id="CHEBI:456216"/>
        <dbReference type="EC" id="2.7.1.1"/>
    </reaction>
    <physiologicalReaction direction="left-to-right" evidence="4">
        <dbReference type="Rhea" id="RHEA:22741"/>
    </physiologicalReaction>
</comment>
<dbReference type="Pfam" id="PF03727">
    <property type="entry name" value="Hexokinase_2"/>
    <property type="match status" value="1"/>
</dbReference>
<dbReference type="PRINTS" id="PR00475">
    <property type="entry name" value="HEXOKINASE"/>
</dbReference>
<dbReference type="PANTHER" id="PTHR19443:SF16">
    <property type="entry name" value="HEXOKINASE TYPE 1-RELATED"/>
    <property type="match status" value="1"/>
</dbReference>
<comment type="pathway">
    <text evidence="2">Carbohydrate metabolism; hexose metabolism.</text>
</comment>
<dbReference type="GO" id="GO:0004340">
    <property type="term" value="F:glucokinase activity"/>
    <property type="evidence" value="ECO:0007669"/>
    <property type="project" value="TreeGrafter"/>
</dbReference>
<keyword evidence="5" id="KW-0067">ATP-binding</keyword>
<dbReference type="GO" id="GO:0006096">
    <property type="term" value="P:glycolytic process"/>
    <property type="evidence" value="ECO:0007669"/>
    <property type="project" value="UniProtKB-KW"/>
</dbReference>
<dbReference type="Gene3D" id="3.40.367.20">
    <property type="match status" value="1"/>
</dbReference>
<evidence type="ECO:0000256" key="5">
    <source>
        <dbReference type="RuleBase" id="RU362007"/>
    </source>
</evidence>
<dbReference type="InterPro" id="IPR022673">
    <property type="entry name" value="Hexokinase_C"/>
</dbReference>
<keyword evidence="5 7" id="KW-0808">Transferase</keyword>
<name>A0A9W8XG91_9PLEO</name>
<dbReference type="PANTHER" id="PTHR19443">
    <property type="entry name" value="HEXOKINASE"/>
    <property type="match status" value="1"/>
</dbReference>
<evidence type="ECO:0000256" key="4">
    <source>
        <dbReference type="ARBA" id="ARBA00044613"/>
    </source>
</evidence>
<organism evidence="7 8">
    <name type="scientific">Didymosphaeria variabile</name>
    <dbReference type="NCBI Taxonomy" id="1932322"/>
    <lineage>
        <taxon>Eukaryota</taxon>
        <taxon>Fungi</taxon>
        <taxon>Dikarya</taxon>
        <taxon>Ascomycota</taxon>
        <taxon>Pezizomycotina</taxon>
        <taxon>Dothideomycetes</taxon>
        <taxon>Pleosporomycetidae</taxon>
        <taxon>Pleosporales</taxon>
        <taxon>Massarineae</taxon>
        <taxon>Didymosphaeriaceae</taxon>
        <taxon>Didymosphaeria</taxon>
    </lineage>
</organism>
<keyword evidence="8" id="KW-1185">Reference proteome</keyword>
<gene>
    <name evidence="7" type="primary">HXK2</name>
    <name evidence="7" type="ORF">N0V89_009772</name>
</gene>
<evidence type="ECO:0000313" key="8">
    <source>
        <dbReference type="Proteomes" id="UP001140513"/>
    </source>
</evidence>
<dbReference type="GO" id="GO:0005829">
    <property type="term" value="C:cytosol"/>
    <property type="evidence" value="ECO:0007669"/>
    <property type="project" value="TreeGrafter"/>
</dbReference>
<protein>
    <recommendedName>
        <fullName evidence="5">Phosphotransferase</fullName>
        <ecNumber evidence="5">2.7.1.-</ecNumber>
    </recommendedName>
</protein>
<evidence type="ECO:0000313" key="7">
    <source>
        <dbReference type="EMBL" id="KAJ4348398.1"/>
    </source>
</evidence>
<evidence type="ECO:0000256" key="3">
    <source>
        <dbReference type="ARBA" id="ARBA00023152"/>
    </source>
</evidence>
<proteinExistence type="inferred from homology"/>
<keyword evidence="5" id="KW-0547">Nucleotide-binding</keyword>
<accession>A0A9W8XG91</accession>
<dbReference type="GO" id="GO:0001678">
    <property type="term" value="P:intracellular glucose homeostasis"/>
    <property type="evidence" value="ECO:0007669"/>
    <property type="project" value="InterPro"/>
</dbReference>
<dbReference type="GO" id="GO:0008865">
    <property type="term" value="F:fructokinase activity"/>
    <property type="evidence" value="ECO:0007669"/>
    <property type="project" value="TreeGrafter"/>
</dbReference>
<dbReference type="OrthoDB" id="419537at2759"/>
<dbReference type="GO" id="GO:0005739">
    <property type="term" value="C:mitochondrion"/>
    <property type="evidence" value="ECO:0007669"/>
    <property type="project" value="TreeGrafter"/>
</dbReference>
<dbReference type="AlphaFoldDB" id="A0A9W8XG91"/>
<feature type="domain" description="Hexokinase C-terminal" evidence="6">
    <location>
        <begin position="22"/>
        <end position="119"/>
    </location>
</feature>
<reference evidence="7" key="1">
    <citation type="submission" date="2022-10" db="EMBL/GenBank/DDBJ databases">
        <title>Tapping the CABI collections for fungal endophytes: first genome assemblies for Collariella, Neodidymelliopsis, Ascochyta clinopodiicola, Didymella pomorum, Didymosphaeria variabile, Neocosmospora piperis and Neocucurbitaria cava.</title>
        <authorList>
            <person name="Hill R."/>
        </authorList>
    </citation>
    <scope>NUCLEOTIDE SEQUENCE</scope>
    <source>
        <strain evidence="7">IMI 356815</strain>
    </source>
</reference>
<dbReference type="GO" id="GO:0019158">
    <property type="term" value="F:mannokinase activity"/>
    <property type="evidence" value="ECO:0007669"/>
    <property type="project" value="TreeGrafter"/>
</dbReference>
<dbReference type="EC" id="2.7.1.-" evidence="5"/>
<dbReference type="InterPro" id="IPR001312">
    <property type="entry name" value="Hexokinase"/>
</dbReference>
<comment type="pathway">
    <text evidence="1">Carbohydrate degradation; glycolysis; D-glyceraldehyde 3-phosphate and glycerone phosphate from D-glucose: step 1/4.</text>
</comment>
<dbReference type="GeneID" id="80913302"/>
<comment type="caution">
    <text evidence="7">The sequence shown here is derived from an EMBL/GenBank/DDBJ whole genome shotgun (WGS) entry which is preliminary data.</text>
</comment>
<dbReference type="EMBL" id="JAPEUX010000007">
    <property type="protein sequence ID" value="KAJ4348398.1"/>
    <property type="molecule type" value="Genomic_DNA"/>
</dbReference>
<comment type="similarity">
    <text evidence="5">Belongs to the hexokinase family.</text>
</comment>
<dbReference type="GO" id="GO:0006013">
    <property type="term" value="P:mannose metabolic process"/>
    <property type="evidence" value="ECO:0007669"/>
    <property type="project" value="TreeGrafter"/>
</dbReference>
<keyword evidence="3 5" id="KW-0324">Glycolysis</keyword>
<dbReference type="SUPFAM" id="SSF53067">
    <property type="entry name" value="Actin-like ATPase domain"/>
    <property type="match status" value="1"/>
</dbReference>